<dbReference type="GeneID" id="89940376"/>
<feature type="chain" id="PRO_5042937261" description="Apple domain-containing protein" evidence="1">
    <location>
        <begin position="27"/>
        <end position="162"/>
    </location>
</feature>
<evidence type="ECO:0000313" key="2">
    <source>
        <dbReference type="EMBL" id="KAK4107847.1"/>
    </source>
</evidence>
<accession>A0AAN6T8K0</accession>
<sequence length="162" mass="16708">MASGRIPIAAAAGSAVYVLCFPSICALEVPNSPTNQTSHSTTVTYTTENPPTCPTAHHANFVLSIAPYNNAQMERTFHIQCNTSYLSGGTLTVKAEAPGAGDSLAACLTACAQDAECVGAVRVRPEAASRNGGESGCFLKEALELAVTGFGVEGIESGVWLQ</sequence>
<proteinExistence type="predicted"/>
<evidence type="ECO:0000313" key="3">
    <source>
        <dbReference type="Proteomes" id="UP001302812"/>
    </source>
</evidence>
<dbReference type="EMBL" id="MU853368">
    <property type="protein sequence ID" value="KAK4107847.1"/>
    <property type="molecule type" value="Genomic_DNA"/>
</dbReference>
<evidence type="ECO:0008006" key="4">
    <source>
        <dbReference type="Google" id="ProtNLM"/>
    </source>
</evidence>
<name>A0AAN6T8K0_9PEZI</name>
<evidence type="ECO:0000256" key="1">
    <source>
        <dbReference type="SAM" id="SignalP"/>
    </source>
</evidence>
<protein>
    <recommendedName>
        <fullName evidence="4">Apple domain-containing protein</fullName>
    </recommendedName>
</protein>
<organism evidence="2 3">
    <name type="scientific">Canariomyces notabilis</name>
    <dbReference type="NCBI Taxonomy" id="2074819"/>
    <lineage>
        <taxon>Eukaryota</taxon>
        <taxon>Fungi</taxon>
        <taxon>Dikarya</taxon>
        <taxon>Ascomycota</taxon>
        <taxon>Pezizomycotina</taxon>
        <taxon>Sordariomycetes</taxon>
        <taxon>Sordariomycetidae</taxon>
        <taxon>Sordariales</taxon>
        <taxon>Chaetomiaceae</taxon>
        <taxon>Canariomyces</taxon>
    </lineage>
</organism>
<dbReference type="AlphaFoldDB" id="A0AAN6T8K0"/>
<dbReference type="RefSeq" id="XP_064665417.1">
    <property type="nucleotide sequence ID" value="XM_064816251.1"/>
</dbReference>
<keyword evidence="1" id="KW-0732">Signal</keyword>
<gene>
    <name evidence="2" type="ORF">N656DRAFT_784819</name>
</gene>
<feature type="signal peptide" evidence="1">
    <location>
        <begin position="1"/>
        <end position="26"/>
    </location>
</feature>
<comment type="caution">
    <text evidence="2">The sequence shown here is derived from an EMBL/GenBank/DDBJ whole genome shotgun (WGS) entry which is preliminary data.</text>
</comment>
<dbReference type="Proteomes" id="UP001302812">
    <property type="component" value="Unassembled WGS sequence"/>
</dbReference>
<reference evidence="2" key="2">
    <citation type="submission" date="2023-05" db="EMBL/GenBank/DDBJ databases">
        <authorList>
            <consortium name="Lawrence Berkeley National Laboratory"/>
            <person name="Steindorff A."/>
            <person name="Hensen N."/>
            <person name="Bonometti L."/>
            <person name="Westerberg I."/>
            <person name="Brannstrom I.O."/>
            <person name="Guillou S."/>
            <person name="Cros-Aarteil S."/>
            <person name="Calhoun S."/>
            <person name="Haridas S."/>
            <person name="Kuo A."/>
            <person name="Mondo S."/>
            <person name="Pangilinan J."/>
            <person name="Riley R."/>
            <person name="Labutti K."/>
            <person name="Andreopoulos B."/>
            <person name="Lipzen A."/>
            <person name="Chen C."/>
            <person name="Yanf M."/>
            <person name="Daum C."/>
            <person name="Ng V."/>
            <person name="Clum A."/>
            <person name="Ohm R."/>
            <person name="Martin F."/>
            <person name="Silar P."/>
            <person name="Natvig D."/>
            <person name="Lalanne C."/>
            <person name="Gautier V."/>
            <person name="Ament-Velasquez S.L."/>
            <person name="Kruys A."/>
            <person name="Hutchinson M.I."/>
            <person name="Powell A.J."/>
            <person name="Barry K."/>
            <person name="Miller A.N."/>
            <person name="Grigoriev I.V."/>
            <person name="Debuchy R."/>
            <person name="Gladieux P."/>
            <person name="Thoren M.H."/>
            <person name="Johannesson H."/>
        </authorList>
    </citation>
    <scope>NUCLEOTIDE SEQUENCE</scope>
    <source>
        <strain evidence="2">CBS 508.74</strain>
    </source>
</reference>
<reference evidence="2" key="1">
    <citation type="journal article" date="2023" name="Mol. Phylogenet. Evol.">
        <title>Genome-scale phylogeny and comparative genomics of the fungal order Sordariales.</title>
        <authorList>
            <person name="Hensen N."/>
            <person name="Bonometti L."/>
            <person name="Westerberg I."/>
            <person name="Brannstrom I.O."/>
            <person name="Guillou S."/>
            <person name="Cros-Aarteil S."/>
            <person name="Calhoun S."/>
            <person name="Haridas S."/>
            <person name="Kuo A."/>
            <person name="Mondo S."/>
            <person name="Pangilinan J."/>
            <person name="Riley R."/>
            <person name="LaButti K."/>
            <person name="Andreopoulos B."/>
            <person name="Lipzen A."/>
            <person name="Chen C."/>
            <person name="Yan M."/>
            <person name="Daum C."/>
            <person name="Ng V."/>
            <person name="Clum A."/>
            <person name="Steindorff A."/>
            <person name="Ohm R.A."/>
            <person name="Martin F."/>
            <person name="Silar P."/>
            <person name="Natvig D.O."/>
            <person name="Lalanne C."/>
            <person name="Gautier V."/>
            <person name="Ament-Velasquez S.L."/>
            <person name="Kruys A."/>
            <person name="Hutchinson M.I."/>
            <person name="Powell A.J."/>
            <person name="Barry K."/>
            <person name="Miller A.N."/>
            <person name="Grigoriev I.V."/>
            <person name="Debuchy R."/>
            <person name="Gladieux P."/>
            <person name="Hiltunen Thoren M."/>
            <person name="Johannesson H."/>
        </authorList>
    </citation>
    <scope>NUCLEOTIDE SEQUENCE</scope>
    <source>
        <strain evidence="2">CBS 508.74</strain>
    </source>
</reference>
<keyword evidence="3" id="KW-1185">Reference proteome</keyword>